<protein>
    <submittedName>
        <fullName evidence="1">Uncharacterized protein</fullName>
    </submittedName>
</protein>
<keyword evidence="2" id="KW-1185">Reference proteome</keyword>
<gene>
    <name evidence="1" type="ORF">ACFFTP_16590</name>
</gene>
<dbReference type="Proteomes" id="UP001589716">
    <property type="component" value="Unassembled WGS sequence"/>
</dbReference>
<name>A0ABV5QQL1_9ACTN</name>
<reference evidence="1 2" key="1">
    <citation type="submission" date="2024-09" db="EMBL/GenBank/DDBJ databases">
        <authorList>
            <person name="Sun Q."/>
            <person name="Mori K."/>
        </authorList>
    </citation>
    <scope>NUCLEOTIDE SEQUENCE [LARGE SCALE GENOMIC DNA]</scope>
    <source>
        <strain evidence="1 2">JCM 4414</strain>
    </source>
</reference>
<accession>A0ABV5QQL1</accession>
<evidence type="ECO:0000313" key="1">
    <source>
        <dbReference type="EMBL" id="MFB9555799.1"/>
    </source>
</evidence>
<evidence type="ECO:0000313" key="2">
    <source>
        <dbReference type="Proteomes" id="UP001589716"/>
    </source>
</evidence>
<dbReference type="EMBL" id="JBHMCT010000009">
    <property type="protein sequence ID" value="MFB9555799.1"/>
    <property type="molecule type" value="Genomic_DNA"/>
</dbReference>
<sequence length="187" mass="19894">MDHAGRLAPAGLVFLGLMGLELPLIPPALANMATGYESASGKWPRSIVDRDTSDFVTKANESWFELLREGNLFGDNGEFLVAVPLEEGGNDLWWARVTLAESWDMVGAGSATALGSGFGEPEFTTLSVTGDVAAFCSSRESSVHTVLAAGFSDVPDLRQMADWIAGYPGTPRQEKAAARRWLDATGG</sequence>
<organism evidence="1 2">
    <name type="scientific">Streptomyces roseoviridis</name>
    <dbReference type="NCBI Taxonomy" id="67361"/>
    <lineage>
        <taxon>Bacteria</taxon>
        <taxon>Bacillati</taxon>
        <taxon>Actinomycetota</taxon>
        <taxon>Actinomycetes</taxon>
        <taxon>Kitasatosporales</taxon>
        <taxon>Streptomycetaceae</taxon>
        <taxon>Streptomyces</taxon>
    </lineage>
</organism>
<dbReference type="RefSeq" id="WP_345485649.1">
    <property type="nucleotide sequence ID" value="NZ_BAAAWU010000001.1"/>
</dbReference>
<comment type="caution">
    <text evidence="1">The sequence shown here is derived from an EMBL/GenBank/DDBJ whole genome shotgun (WGS) entry which is preliminary data.</text>
</comment>
<proteinExistence type="predicted"/>